<proteinExistence type="predicted"/>
<dbReference type="GO" id="GO:0005829">
    <property type="term" value="C:cytosol"/>
    <property type="evidence" value="ECO:0007669"/>
    <property type="project" value="TreeGrafter"/>
</dbReference>
<evidence type="ECO:0000256" key="2">
    <source>
        <dbReference type="ARBA" id="ARBA00022723"/>
    </source>
</evidence>
<dbReference type="EMBL" id="MGAL01000034">
    <property type="protein sequence ID" value="OGK47292.1"/>
    <property type="molecule type" value="Genomic_DNA"/>
</dbReference>
<dbReference type="GO" id="GO:0016788">
    <property type="term" value="F:hydrolase activity, acting on ester bonds"/>
    <property type="evidence" value="ECO:0007669"/>
    <property type="project" value="InterPro"/>
</dbReference>
<dbReference type="InterPro" id="IPR055438">
    <property type="entry name" value="AstE_AspA_cat"/>
</dbReference>
<dbReference type="Proteomes" id="UP000177141">
    <property type="component" value="Unassembled WGS sequence"/>
</dbReference>
<keyword evidence="4" id="KW-0862">Zinc</keyword>
<evidence type="ECO:0000313" key="6">
    <source>
        <dbReference type="EMBL" id="OGK47292.1"/>
    </source>
</evidence>
<dbReference type="GO" id="GO:0046872">
    <property type="term" value="F:metal ion binding"/>
    <property type="evidence" value="ECO:0007669"/>
    <property type="project" value="UniProtKB-KW"/>
</dbReference>
<sequence length="249" mass="29302">MKKILFVVCTHGNELAGLHLFLTQPYGRLRNTEWEVVIGNPEAMMLNQRFIESDLNRSFNAKWAKSYEEKRAAILKKRFNGYDVVYDIHTTQVMQTKLLDDCMFINTIDDKAITACSYVSAKHIIWDSDSQYNKQYLTGHHPVGVTLEYQKSGDYLEDVNRIMSDFYNIVRTHKSEVFPKFLYKADKPVTQIEQSKYKLNFSDFRSLNEREKKVLNLKKNEDYVPVFVNPLNVDPEFYCFLNKKHKLVV</sequence>
<evidence type="ECO:0000313" key="7">
    <source>
        <dbReference type="Proteomes" id="UP000177141"/>
    </source>
</evidence>
<name>A0A1F7IV97_9BACT</name>
<comment type="caution">
    <text evidence="6">The sequence shown here is derived from an EMBL/GenBank/DDBJ whole genome shotgun (WGS) entry which is preliminary data.</text>
</comment>
<dbReference type="Pfam" id="PF24827">
    <property type="entry name" value="AstE_AspA_cat"/>
    <property type="match status" value="1"/>
</dbReference>
<feature type="domain" description="Succinylglutamate desuccinylase/Aspartoacylase catalytic" evidence="5">
    <location>
        <begin position="3"/>
        <end position="92"/>
    </location>
</feature>
<evidence type="ECO:0000259" key="5">
    <source>
        <dbReference type="Pfam" id="PF24827"/>
    </source>
</evidence>
<dbReference type="PANTHER" id="PTHR15162:SF7">
    <property type="entry name" value="SUCCINYLGLUTAMATE DESUCCINYLASE"/>
    <property type="match status" value="1"/>
</dbReference>
<dbReference type="InterPro" id="IPR050178">
    <property type="entry name" value="AspA/AstE_fam"/>
</dbReference>
<dbReference type="SUPFAM" id="SSF53187">
    <property type="entry name" value="Zn-dependent exopeptidases"/>
    <property type="match status" value="1"/>
</dbReference>
<gene>
    <name evidence="6" type="ORF">A3A93_05900</name>
</gene>
<dbReference type="PANTHER" id="PTHR15162">
    <property type="entry name" value="ASPARTOACYLASE"/>
    <property type="match status" value="1"/>
</dbReference>
<dbReference type="AlphaFoldDB" id="A0A1F7IV97"/>
<reference evidence="6 7" key="1">
    <citation type="journal article" date="2016" name="Nat. Commun.">
        <title>Thousands of microbial genomes shed light on interconnected biogeochemical processes in an aquifer system.</title>
        <authorList>
            <person name="Anantharaman K."/>
            <person name="Brown C.T."/>
            <person name="Hug L.A."/>
            <person name="Sharon I."/>
            <person name="Castelle C.J."/>
            <person name="Probst A.J."/>
            <person name="Thomas B.C."/>
            <person name="Singh A."/>
            <person name="Wilkins M.J."/>
            <person name="Karaoz U."/>
            <person name="Brodie E.L."/>
            <person name="Williams K.H."/>
            <person name="Hubbard S.S."/>
            <person name="Banfield J.F."/>
        </authorList>
    </citation>
    <scope>NUCLEOTIDE SEQUENCE [LARGE SCALE GENOMIC DNA]</scope>
</reference>
<comment type="cofactor">
    <cofactor evidence="1">
        <name>Zn(2+)</name>
        <dbReference type="ChEBI" id="CHEBI:29105"/>
    </cofactor>
</comment>
<evidence type="ECO:0000256" key="3">
    <source>
        <dbReference type="ARBA" id="ARBA00022801"/>
    </source>
</evidence>
<dbReference type="Gene3D" id="3.40.630.10">
    <property type="entry name" value="Zn peptidases"/>
    <property type="match status" value="1"/>
</dbReference>
<protein>
    <recommendedName>
        <fullName evidence="5">Succinylglutamate desuccinylase/Aspartoacylase catalytic domain-containing protein</fullName>
    </recommendedName>
</protein>
<keyword evidence="2" id="KW-0479">Metal-binding</keyword>
<evidence type="ECO:0000256" key="1">
    <source>
        <dbReference type="ARBA" id="ARBA00001947"/>
    </source>
</evidence>
<organism evidence="6 7">
    <name type="scientific">Candidatus Roizmanbacteria bacterium RIFCSPLOWO2_01_FULL_38_12</name>
    <dbReference type="NCBI Taxonomy" id="1802061"/>
    <lineage>
        <taxon>Bacteria</taxon>
        <taxon>Candidatus Roizmaniibacteriota</taxon>
    </lineage>
</organism>
<dbReference type="STRING" id="1802061.A3A93_05900"/>
<keyword evidence="3" id="KW-0378">Hydrolase</keyword>
<evidence type="ECO:0000256" key="4">
    <source>
        <dbReference type="ARBA" id="ARBA00022833"/>
    </source>
</evidence>
<accession>A0A1F7IV97</accession>